<name>A0A383F285_9ZZZZ</name>
<reference evidence="2" key="1">
    <citation type="submission" date="2018-05" db="EMBL/GenBank/DDBJ databases">
        <authorList>
            <person name="Lanie J.A."/>
            <person name="Ng W.-L."/>
            <person name="Kazmierczak K.M."/>
            <person name="Andrzejewski T.M."/>
            <person name="Davidsen T.M."/>
            <person name="Wayne K.J."/>
            <person name="Tettelin H."/>
            <person name="Glass J.I."/>
            <person name="Rusch D."/>
            <person name="Podicherti R."/>
            <person name="Tsui H.-C.T."/>
            <person name="Winkler M.E."/>
        </authorList>
    </citation>
    <scope>NUCLEOTIDE SEQUENCE</scope>
</reference>
<dbReference type="EMBL" id="UINC01230819">
    <property type="protein sequence ID" value="SVE63101.1"/>
    <property type="molecule type" value="Genomic_DNA"/>
</dbReference>
<feature type="transmembrane region" description="Helical" evidence="1">
    <location>
        <begin position="39"/>
        <end position="58"/>
    </location>
</feature>
<keyword evidence="1" id="KW-1133">Transmembrane helix</keyword>
<proteinExistence type="predicted"/>
<keyword evidence="1" id="KW-0812">Transmembrane</keyword>
<keyword evidence="1" id="KW-0472">Membrane</keyword>
<gene>
    <name evidence="2" type="ORF">METZ01_LOCUS515955</name>
</gene>
<sequence>MIDIAFKNPKSPLGNIFNFPRPNIKNISVVHSPTPFIEINFSLVSASLNLLIFLMNFLF</sequence>
<accession>A0A383F285</accession>
<organism evidence="2">
    <name type="scientific">marine metagenome</name>
    <dbReference type="NCBI Taxonomy" id="408172"/>
    <lineage>
        <taxon>unclassified sequences</taxon>
        <taxon>metagenomes</taxon>
        <taxon>ecological metagenomes</taxon>
    </lineage>
</organism>
<evidence type="ECO:0000313" key="2">
    <source>
        <dbReference type="EMBL" id="SVE63101.1"/>
    </source>
</evidence>
<dbReference type="AlphaFoldDB" id="A0A383F285"/>
<protein>
    <submittedName>
        <fullName evidence="2">Uncharacterized protein</fullName>
    </submittedName>
</protein>
<evidence type="ECO:0000256" key="1">
    <source>
        <dbReference type="SAM" id="Phobius"/>
    </source>
</evidence>